<dbReference type="PANTHER" id="PTHR36503:SF1">
    <property type="entry name" value="BLR2520 PROTEIN"/>
    <property type="match status" value="1"/>
</dbReference>
<keyword evidence="2" id="KW-0808">Transferase</keyword>
<accession>A0A023E089</accession>
<reference evidence="2 3" key="1">
    <citation type="journal article" date="2014" name="FEMS Microbiol. Lett.">
        <title>Draft genome sequences of three Holospora species (Holospora obtusa, Holospora undulata, and Holospora elegans), endonuclear symbiotic bacteria of the ciliate Paramecium caudatum.</title>
        <authorList>
            <person name="Dohra H."/>
            <person name="Tanaka K."/>
            <person name="Suzuki T."/>
            <person name="Fujishima M."/>
            <person name="Suzuki H."/>
        </authorList>
    </citation>
    <scope>NUCLEOTIDE SEQUENCE [LARGE SCALE GENOMIC DNA]</scope>
    <source>
        <strain evidence="2 3">E1</strain>
    </source>
</reference>
<dbReference type="AlphaFoldDB" id="A0A023E089"/>
<dbReference type="GO" id="GO:0016740">
    <property type="term" value="F:transferase activity"/>
    <property type="evidence" value="ECO:0007669"/>
    <property type="project" value="UniProtKB-KW"/>
</dbReference>
<protein>
    <submittedName>
        <fullName evidence="2">Metallothiol transferase FosB</fullName>
    </submittedName>
</protein>
<evidence type="ECO:0000313" key="2">
    <source>
        <dbReference type="EMBL" id="GAJ46883.1"/>
    </source>
</evidence>
<dbReference type="STRING" id="1427503.HE1_01225"/>
<keyword evidence="3" id="KW-1185">Reference proteome</keyword>
<name>A0A023E089_9PROT</name>
<gene>
    <name evidence="2" type="ORF">HE1_01225</name>
</gene>
<comment type="caution">
    <text evidence="2">The sequence shown here is derived from an EMBL/GenBank/DDBJ whole genome shotgun (WGS) entry which is preliminary data.</text>
</comment>
<evidence type="ECO:0000259" key="1">
    <source>
        <dbReference type="PROSITE" id="PS51819"/>
    </source>
</evidence>
<dbReference type="Proteomes" id="UP000024842">
    <property type="component" value="Unassembled WGS sequence"/>
</dbReference>
<dbReference type="PROSITE" id="PS51819">
    <property type="entry name" value="VOC"/>
    <property type="match status" value="1"/>
</dbReference>
<dbReference type="RefSeq" id="WP_006301207.1">
    <property type="nucleotide sequence ID" value="NZ_BAUP01000152.1"/>
</dbReference>
<dbReference type="CDD" id="cd07251">
    <property type="entry name" value="VOC_like"/>
    <property type="match status" value="1"/>
</dbReference>
<dbReference type="SUPFAM" id="SSF54593">
    <property type="entry name" value="Glyoxalase/Bleomycin resistance protein/Dihydroxybiphenyl dioxygenase"/>
    <property type="match status" value="1"/>
</dbReference>
<dbReference type="Gene3D" id="3.10.180.10">
    <property type="entry name" value="2,3-Dihydroxybiphenyl 1,2-Dioxygenase, domain 1"/>
    <property type="match status" value="1"/>
</dbReference>
<feature type="domain" description="VOC" evidence="1">
    <location>
        <begin position="4"/>
        <end position="126"/>
    </location>
</feature>
<evidence type="ECO:0000313" key="3">
    <source>
        <dbReference type="Proteomes" id="UP000024842"/>
    </source>
</evidence>
<dbReference type="InterPro" id="IPR029068">
    <property type="entry name" value="Glyas_Bleomycin-R_OHBP_Dase"/>
</dbReference>
<sequence>MKPRINIITLGTKDLTKATRFYKEGLGFTKMDFEGNISFFMLNGSWLSLYPWELLAKDAQIYVASSGFRGITLAHNVENENQVTDILEQAKNAGANIVKQAQKTKWGGFSGYFTDLDGHLWEIAYNPFFWPGPKDDNGHLEESAR</sequence>
<organism evidence="2 3">
    <name type="scientific">Holospora elegans E1</name>
    <dbReference type="NCBI Taxonomy" id="1427503"/>
    <lineage>
        <taxon>Bacteria</taxon>
        <taxon>Pseudomonadati</taxon>
        <taxon>Pseudomonadota</taxon>
        <taxon>Alphaproteobacteria</taxon>
        <taxon>Holosporales</taxon>
        <taxon>Holosporaceae</taxon>
        <taxon>Holospora</taxon>
    </lineage>
</organism>
<dbReference type="Pfam" id="PF00903">
    <property type="entry name" value="Glyoxalase"/>
    <property type="match status" value="1"/>
</dbReference>
<dbReference type="EMBL" id="BAUP01000152">
    <property type="protein sequence ID" value="GAJ46883.1"/>
    <property type="molecule type" value="Genomic_DNA"/>
</dbReference>
<dbReference type="PANTHER" id="PTHR36503">
    <property type="entry name" value="BLR2520 PROTEIN"/>
    <property type="match status" value="1"/>
</dbReference>
<dbReference type="InterPro" id="IPR004360">
    <property type="entry name" value="Glyas_Fos-R_dOase_dom"/>
</dbReference>
<dbReference type="InterPro" id="IPR037523">
    <property type="entry name" value="VOC_core"/>
</dbReference>
<proteinExistence type="predicted"/>
<dbReference type="OrthoDB" id="9798430at2"/>